<accession>A0AAD3SXH4</accession>
<name>A0AAD3SXH4_NEPGR</name>
<evidence type="ECO:0000313" key="2">
    <source>
        <dbReference type="Proteomes" id="UP001279734"/>
    </source>
</evidence>
<dbReference type="Proteomes" id="UP001279734">
    <property type="component" value="Unassembled WGS sequence"/>
</dbReference>
<dbReference type="EMBL" id="BSYO01000019">
    <property type="protein sequence ID" value="GMH18514.1"/>
    <property type="molecule type" value="Genomic_DNA"/>
</dbReference>
<reference evidence="1" key="1">
    <citation type="submission" date="2023-05" db="EMBL/GenBank/DDBJ databases">
        <title>Nepenthes gracilis genome sequencing.</title>
        <authorList>
            <person name="Fukushima K."/>
        </authorList>
    </citation>
    <scope>NUCLEOTIDE SEQUENCE</scope>
    <source>
        <strain evidence="1">SING2019-196</strain>
    </source>
</reference>
<evidence type="ECO:0000313" key="1">
    <source>
        <dbReference type="EMBL" id="GMH18514.1"/>
    </source>
</evidence>
<protein>
    <submittedName>
        <fullName evidence="1">Uncharacterized protein</fullName>
    </submittedName>
</protein>
<keyword evidence="2" id="KW-1185">Reference proteome</keyword>
<organism evidence="1 2">
    <name type="scientific">Nepenthes gracilis</name>
    <name type="common">Slender pitcher plant</name>
    <dbReference type="NCBI Taxonomy" id="150966"/>
    <lineage>
        <taxon>Eukaryota</taxon>
        <taxon>Viridiplantae</taxon>
        <taxon>Streptophyta</taxon>
        <taxon>Embryophyta</taxon>
        <taxon>Tracheophyta</taxon>
        <taxon>Spermatophyta</taxon>
        <taxon>Magnoliopsida</taxon>
        <taxon>eudicotyledons</taxon>
        <taxon>Gunneridae</taxon>
        <taxon>Pentapetalae</taxon>
        <taxon>Caryophyllales</taxon>
        <taxon>Nepenthaceae</taxon>
        <taxon>Nepenthes</taxon>
    </lineage>
</organism>
<proteinExistence type="predicted"/>
<comment type="caution">
    <text evidence="1">The sequence shown here is derived from an EMBL/GenBank/DDBJ whole genome shotgun (WGS) entry which is preliminary data.</text>
</comment>
<sequence>MHSHTEGLVGPSGNPVPPLFEDGLVPYVSNANQLDESGGKTLVDDASRIEDKFYDEPMPRWVEDGSNPSVSFENQVEVTGGIPFVDSLLVGFLLWMSIPVLKM</sequence>
<gene>
    <name evidence="1" type="ORF">Nepgr_020355</name>
</gene>
<dbReference type="AlphaFoldDB" id="A0AAD3SXH4"/>